<keyword evidence="3 4" id="KW-0862">Zinc</keyword>
<proteinExistence type="predicted"/>
<dbReference type="SUPFAM" id="SSF57756">
    <property type="entry name" value="Retrovirus zinc finger-like domains"/>
    <property type="match status" value="2"/>
</dbReference>
<dbReference type="InterPro" id="IPR000571">
    <property type="entry name" value="Znf_CCCH"/>
</dbReference>
<dbReference type="Proteomes" id="UP001178507">
    <property type="component" value="Unassembled WGS sequence"/>
</dbReference>
<dbReference type="Pfam" id="PF00098">
    <property type="entry name" value="zf-CCHC"/>
    <property type="match status" value="1"/>
</dbReference>
<accession>A0AA36JJ29</accession>
<dbReference type="Pfam" id="PF00642">
    <property type="entry name" value="zf-CCCH"/>
    <property type="match status" value="1"/>
</dbReference>
<keyword evidence="1 4" id="KW-0479">Metal-binding</keyword>
<dbReference type="InterPro" id="IPR036875">
    <property type="entry name" value="Znf_CCHC_sf"/>
</dbReference>
<comment type="caution">
    <text evidence="6">The sequence shown here is derived from an EMBL/GenBank/DDBJ whole genome shotgun (WGS) entry which is preliminary data.</text>
</comment>
<feature type="domain" description="C3H1-type" evidence="5">
    <location>
        <begin position="131"/>
        <end position="158"/>
    </location>
</feature>
<keyword evidence="2 4" id="KW-0863">Zinc-finger</keyword>
<evidence type="ECO:0000313" key="7">
    <source>
        <dbReference type="Proteomes" id="UP001178507"/>
    </source>
</evidence>
<evidence type="ECO:0000313" key="6">
    <source>
        <dbReference type="EMBL" id="CAJ1407162.1"/>
    </source>
</evidence>
<dbReference type="GO" id="GO:0003676">
    <property type="term" value="F:nucleic acid binding"/>
    <property type="evidence" value="ECO:0007669"/>
    <property type="project" value="InterPro"/>
</dbReference>
<dbReference type="InterPro" id="IPR036855">
    <property type="entry name" value="Znf_CCCH_sf"/>
</dbReference>
<feature type="zinc finger region" description="C3H1-type" evidence="4">
    <location>
        <begin position="131"/>
        <end position="158"/>
    </location>
</feature>
<dbReference type="EMBL" id="CAUJNA010003660">
    <property type="protein sequence ID" value="CAJ1407162.1"/>
    <property type="molecule type" value="Genomic_DNA"/>
</dbReference>
<evidence type="ECO:0000256" key="2">
    <source>
        <dbReference type="ARBA" id="ARBA00022771"/>
    </source>
</evidence>
<sequence>MPVCSSKGLLEGLVGNVCVFEEFSFSTCSVLPVASLCFGNMGGPVECFNCGGDHFARDCPEGGKGKGKGKKGGKDCWNCGGDHLARDCPTGGKIGGKGGGKSVDCFNCGGPHFARDCPEGGKKGGKGKGKGGGKGICYDFRDNGSCKFGDECRFSHDV</sequence>
<evidence type="ECO:0000256" key="3">
    <source>
        <dbReference type="ARBA" id="ARBA00022833"/>
    </source>
</evidence>
<organism evidence="6 7">
    <name type="scientific">Effrenium voratum</name>
    <dbReference type="NCBI Taxonomy" id="2562239"/>
    <lineage>
        <taxon>Eukaryota</taxon>
        <taxon>Sar</taxon>
        <taxon>Alveolata</taxon>
        <taxon>Dinophyceae</taxon>
        <taxon>Suessiales</taxon>
        <taxon>Symbiodiniaceae</taxon>
        <taxon>Effrenium</taxon>
    </lineage>
</organism>
<gene>
    <name evidence="6" type="ORF">EVOR1521_LOCUS28933</name>
</gene>
<dbReference type="SMART" id="SM00356">
    <property type="entry name" value="ZnF_C3H1"/>
    <property type="match status" value="1"/>
</dbReference>
<dbReference type="SUPFAM" id="SSF90229">
    <property type="entry name" value="CCCH zinc finger"/>
    <property type="match status" value="1"/>
</dbReference>
<keyword evidence="7" id="KW-1185">Reference proteome</keyword>
<dbReference type="AlphaFoldDB" id="A0AA36JJ29"/>
<name>A0AA36JJ29_9DINO</name>
<dbReference type="Gene3D" id="4.10.60.10">
    <property type="entry name" value="Zinc finger, CCHC-type"/>
    <property type="match status" value="1"/>
</dbReference>
<dbReference type="PROSITE" id="PS50103">
    <property type="entry name" value="ZF_C3H1"/>
    <property type="match status" value="1"/>
</dbReference>
<evidence type="ECO:0000256" key="1">
    <source>
        <dbReference type="ARBA" id="ARBA00022723"/>
    </source>
</evidence>
<evidence type="ECO:0000259" key="5">
    <source>
        <dbReference type="PROSITE" id="PS50103"/>
    </source>
</evidence>
<protein>
    <recommendedName>
        <fullName evidence="5">C3H1-type domain-containing protein</fullName>
    </recommendedName>
</protein>
<dbReference type="GO" id="GO:0008270">
    <property type="term" value="F:zinc ion binding"/>
    <property type="evidence" value="ECO:0007669"/>
    <property type="project" value="UniProtKB-KW"/>
</dbReference>
<dbReference type="Gene3D" id="4.10.1000.10">
    <property type="entry name" value="Zinc finger, CCCH-type"/>
    <property type="match status" value="1"/>
</dbReference>
<reference evidence="6" key="1">
    <citation type="submission" date="2023-08" db="EMBL/GenBank/DDBJ databases">
        <authorList>
            <person name="Chen Y."/>
            <person name="Shah S."/>
            <person name="Dougan E. K."/>
            <person name="Thang M."/>
            <person name="Chan C."/>
        </authorList>
    </citation>
    <scope>NUCLEOTIDE SEQUENCE</scope>
</reference>
<evidence type="ECO:0000256" key="4">
    <source>
        <dbReference type="PROSITE-ProRule" id="PRU00723"/>
    </source>
</evidence>
<dbReference type="SMART" id="SM00343">
    <property type="entry name" value="ZnF_C2HC"/>
    <property type="match status" value="3"/>
</dbReference>
<dbReference type="InterPro" id="IPR001878">
    <property type="entry name" value="Znf_CCHC"/>
</dbReference>